<feature type="region of interest" description="Disordered" evidence="1">
    <location>
        <begin position="427"/>
        <end position="461"/>
    </location>
</feature>
<feature type="domain" description="Tc1-like transposase DDE" evidence="2">
    <location>
        <begin position="248"/>
        <end position="377"/>
    </location>
</feature>
<dbReference type="Pfam" id="PF13358">
    <property type="entry name" value="DDE_3"/>
    <property type="match status" value="1"/>
</dbReference>
<proteinExistence type="predicted"/>
<dbReference type="InterPro" id="IPR036397">
    <property type="entry name" value="RNaseH_sf"/>
</dbReference>
<evidence type="ECO:0000313" key="4">
    <source>
        <dbReference type="Proteomes" id="UP001153954"/>
    </source>
</evidence>
<name>A0AAU9UTH2_EUPED</name>
<reference evidence="3" key="1">
    <citation type="submission" date="2022-03" db="EMBL/GenBank/DDBJ databases">
        <authorList>
            <person name="Tunstrom K."/>
        </authorList>
    </citation>
    <scope>NUCLEOTIDE SEQUENCE</scope>
</reference>
<keyword evidence="4" id="KW-1185">Reference proteome</keyword>
<dbReference type="PANTHER" id="PTHR33939">
    <property type="entry name" value="PROTEIN CBG22215"/>
    <property type="match status" value="1"/>
</dbReference>
<dbReference type="GO" id="GO:0003676">
    <property type="term" value="F:nucleic acid binding"/>
    <property type="evidence" value="ECO:0007669"/>
    <property type="project" value="InterPro"/>
</dbReference>
<dbReference type="InterPro" id="IPR038717">
    <property type="entry name" value="Tc1-like_DDE_dom"/>
</dbReference>
<accession>A0AAU9UTH2</accession>
<evidence type="ECO:0000313" key="3">
    <source>
        <dbReference type="EMBL" id="CAH2101357.1"/>
    </source>
</evidence>
<gene>
    <name evidence="3" type="ORF">EEDITHA_LOCUS16122</name>
</gene>
<sequence>MTERITKIRGRARTIVYNVVKYFEDEKFNRRSKFSFAQVNKKAAAATGVSERTINQIRKEGRTAEASSSKIKTPIKKKRSKNIFLDNFALVALKGIITSIYTVRKEVPTLKKILAAARQDLEYTGSISTLRKILIEALGYRFKKCRQNRSVLLERPNIRSWRAKYLRAIRANDELGANKKPVIYLDETWIHAHYTVKKCWQGESSKEGVFKNDSPGRRWVLVHAGGETGFVEGASLLFKSKTKSGDYHDEMNGDNFKKWINEKLIPSLKEPSIIVMDNASYHSVQSERLPTMATKKADMQNWLQGRGIPFDEGMFKPELYMLIKENAPQKRYEIDEIFQNHGHQVLRLPPYNCELNPIEFIWNLIKQRVSSKNVEQKESEIERLTLEAINSITKDDWIREVNHVKRIENTYWENERLDDIQEFIIEVGDESESSSSSDDDDSTLGDRHAMSGIETMDEDDD</sequence>
<evidence type="ECO:0000256" key="1">
    <source>
        <dbReference type="SAM" id="MobiDB-lite"/>
    </source>
</evidence>
<comment type="caution">
    <text evidence="3">The sequence shown here is derived from an EMBL/GenBank/DDBJ whole genome shotgun (WGS) entry which is preliminary data.</text>
</comment>
<dbReference type="Proteomes" id="UP001153954">
    <property type="component" value="Unassembled WGS sequence"/>
</dbReference>
<feature type="compositionally biased region" description="Acidic residues" evidence="1">
    <location>
        <begin position="427"/>
        <end position="443"/>
    </location>
</feature>
<dbReference type="EMBL" id="CAKOGL010000023">
    <property type="protein sequence ID" value="CAH2101357.1"/>
    <property type="molecule type" value="Genomic_DNA"/>
</dbReference>
<dbReference type="PANTHER" id="PTHR33939:SF1">
    <property type="entry name" value="DUF4371 DOMAIN-CONTAINING PROTEIN"/>
    <property type="match status" value="1"/>
</dbReference>
<dbReference type="AlphaFoldDB" id="A0AAU9UTH2"/>
<protein>
    <recommendedName>
        <fullName evidence="2">Tc1-like transposase DDE domain-containing protein</fullName>
    </recommendedName>
</protein>
<dbReference type="Gene3D" id="3.30.420.10">
    <property type="entry name" value="Ribonuclease H-like superfamily/Ribonuclease H"/>
    <property type="match status" value="1"/>
</dbReference>
<organism evidence="3 4">
    <name type="scientific">Euphydryas editha</name>
    <name type="common">Edith's checkerspot</name>
    <dbReference type="NCBI Taxonomy" id="104508"/>
    <lineage>
        <taxon>Eukaryota</taxon>
        <taxon>Metazoa</taxon>
        <taxon>Ecdysozoa</taxon>
        <taxon>Arthropoda</taxon>
        <taxon>Hexapoda</taxon>
        <taxon>Insecta</taxon>
        <taxon>Pterygota</taxon>
        <taxon>Neoptera</taxon>
        <taxon>Endopterygota</taxon>
        <taxon>Lepidoptera</taxon>
        <taxon>Glossata</taxon>
        <taxon>Ditrysia</taxon>
        <taxon>Papilionoidea</taxon>
        <taxon>Nymphalidae</taxon>
        <taxon>Nymphalinae</taxon>
        <taxon>Euphydryas</taxon>
    </lineage>
</organism>
<evidence type="ECO:0000259" key="2">
    <source>
        <dbReference type="Pfam" id="PF13358"/>
    </source>
</evidence>